<proteinExistence type="predicted"/>
<organism evidence="1 2">
    <name type="scientific">Mycobacterium tuberculosis</name>
    <dbReference type="NCBI Taxonomy" id="1773"/>
    <lineage>
        <taxon>Bacteria</taxon>
        <taxon>Bacillati</taxon>
        <taxon>Actinomycetota</taxon>
        <taxon>Actinomycetes</taxon>
        <taxon>Mycobacteriales</taxon>
        <taxon>Mycobacteriaceae</taxon>
        <taxon>Mycobacterium</taxon>
        <taxon>Mycobacterium tuberculosis complex</taxon>
    </lineage>
</organism>
<dbReference type="EMBL" id="CSBK01001366">
    <property type="protein sequence ID" value="COY59016.1"/>
    <property type="molecule type" value="Genomic_DNA"/>
</dbReference>
<accession>A0A916PBU4</accession>
<sequence>MKAGEPAITPVAVSKPPAILAIPKSVSCGSP</sequence>
<evidence type="ECO:0000313" key="1">
    <source>
        <dbReference type="EMBL" id="COY59016.1"/>
    </source>
</evidence>
<comment type="caution">
    <text evidence="1">The sequence shown here is derived from an EMBL/GenBank/DDBJ whole genome shotgun (WGS) entry which is preliminary data.</text>
</comment>
<evidence type="ECO:0000313" key="2">
    <source>
        <dbReference type="Proteomes" id="UP000039021"/>
    </source>
</evidence>
<dbReference type="Proteomes" id="UP000039021">
    <property type="component" value="Unassembled WGS sequence"/>
</dbReference>
<dbReference type="AlphaFoldDB" id="A0A916PBU4"/>
<reference evidence="2" key="1">
    <citation type="submission" date="2015-03" db="EMBL/GenBank/DDBJ databases">
        <authorList>
            <consortium name="Pathogen Informatics"/>
        </authorList>
    </citation>
    <scope>NUCLEOTIDE SEQUENCE [LARGE SCALE GENOMIC DNA]</scope>
    <source>
        <strain evidence="2">N09902308</strain>
    </source>
</reference>
<gene>
    <name evidence="1" type="ORF">ERS007739_02841</name>
</gene>
<protein>
    <submittedName>
        <fullName evidence="1">Uncharacterized protein</fullName>
    </submittedName>
</protein>
<name>A0A916PBU4_MYCTX</name>